<keyword evidence="4" id="KW-1185">Reference proteome</keyword>
<feature type="region of interest" description="Disordered" evidence="2">
    <location>
        <begin position="1"/>
        <end position="149"/>
    </location>
</feature>
<dbReference type="InterPro" id="IPR011990">
    <property type="entry name" value="TPR-like_helical_dom_sf"/>
</dbReference>
<feature type="region of interest" description="Disordered" evidence="2">
    <location>
        <begin position="174"/>
        <end position="198"/>
    </location>
</feature>
<evidence type="ECO:0000313" key="3">
    <source>
        <dbReference type="EMBL" id="CAI6342245.1"/>
    </source>
</evidence>
<name>A0A9W4XVF0_9PLEO</name>
<protein>
    <submittedName>
        <fullName evidence="3">Uncharacterized protein</fullName>
    </submittedName>
</protein>
<feature type="compositionally biased region" description="Basic and acidic residues" evidence="2">
    <location>
        <begin position="1"/>
        <end position="10"/>
    </location>
</feature>
<feature type="compositionally biased region" description="Basic and acidic residues" evidence="2">
    <location>
        <begin position="498"/>
        <end position="523"/>
    </location>
</feature>
<organism evidence="3 4">
    <name type="scientific">Periconia digitata</name>
    <dbReference type="NCBI Taxonomy" id="1303443"/>
    <lineage>
        <taxon>Eukaryota</taxon>
        <taxon>Fungi</taxon>
        <taxon>Dikarya</taxon>
        <taxon>Ascomycota</taxon>
        <taxon>Pezizomycotina</taxon>
        <taxon>Dothideomycetes</taxon>
        <taxon>Pleosporomycetidae</taxon>
        <taxon>Pleosporales</taxon>
        <taxon>Massarineae</taxon>
        <taxon>Periconiaceae</taxon>
        <taxon>Periconia</taxon>
    </lineage>
</organism>
<dbReference type="AlphaFoldDB" id="A0A9W4XVF0"/>
<dbReference type="EMBL" id="CAOQHR010000013">
    <property type="protein sequence ID" value="CAI6342245.1"/>
    <property type="molecule type" value="Genomic_DNA"/>
</dbReference>
<dbReference type="InterPro" id="IPR019734">
    <property type="entry name" value="TPR_rpt"/>
</dbReference>
<feature type="compositionally biased region" description="Low complexity" evidence="2">
    <location>
        <begin position="181"/>
        <end position="194"/>
    </location>
</feature>
<sequence>MSEKNPRDDPYNSDLKTQENNFAGVSSASNTSSKSVTGTTRSNIQATTTDRRRNPSQSRPKGRRVAEIQQRLTQKPDMSPLRNQRSIERIKDERYTPWNSDEKFNDSENSRLDAHGHSSENIQQWMRGQDEAQSGSSEQAEQAEPPPPATAIEFEDRLKTLEFSKLGYSYAMDKLGQNPKSRPNSPTTRSNSSSKYPLAWSDSEESVYSQETSKTSVPEPLFPIFQTRFNLRIQINMTRILIALTCCEFTAHTSKLQESKPWQFSDSEVQLTYAKMAQYADRAYELAKNLHSDGLRARACYWLGRAYGNQLSWDEAAKAFQNALAFDTTDGEGLSDREKETVQLFLGSVQWRERQQDRDDKLRRRNTGEFSTLVKSKIWRPEVDAALYQADVARAKAGHGSSSTPPPDSADSFETSNIVTPSSAVAESVESAPLKTPEMHRLYKFTEEELEYINYGGEAPAAILRGYELASPREVHETNLGGARRAPPMPIKIPVKRGGREEVRGQDDDKEERRSDVKPDDRGGSGGAKMNLEDELKGLRSIGDDEVESYDGESDRYSSEYGSDGLGGERNDEGM</sequence>
<dbReference type="PROSITE" id="PS50005">
    <property type="entry name" value="TPR"/>
    <property type="match status" value="1"/>
</dbReference>
<evidence type="ECO:0000256" key="1">
    <source>
        <dbReference type="PROSITE-ProRule" id="PRU00339"/>
    </source>
</evidence>
<keyword evidence="1" id="KW-0802">TPR repeat</keyword>
<evidence type="ECO:0000256" key="2">
    <source>
        <dbReference type="SAM" id="MobiDB-lite"/>
    </source>
</evidence>
<reference evidence="3" key="1">
    <citation type="submission" date="2023-01" db="EMBL/GenBank/DDBJ databases">
        <authorList>
            <person name="Van Ghelder C."/>
            <person name="Rancurel C."/>
        </authorList>
    </citation>
    <scope>NUCLEOTIDE SEQUENCE</scope>
    <source>
        <strain evidence="3">CNCM I-4278</strain>
    </source>
</reference>
<feature type="compositionally biased region" description="Low complexity" evidence="2">
    <location>
        <begin position="23"/>
        <end position="38"/>
    </location>
</feature>
<feature type="compositionally biased region" description="Polar residues" evidence="2">
    <location>
        <begin position="119"/>
        <end position="137"/>
    </location>
</feature>
<feature type="compositionally biased region" description="Polar residues" evidence="2">
    <location>
        <begin position="39"/>
        <end position="48"/>
    </location>
</feature>
<accession>A0A9W4XVF0</accession>
<evidence type="ECO:0000313" key="4">
    <source>
        <dbReference type="Proteomes" id="UP001152607"/>
    </source>
</evidence>
<dbReference type="SUPFAM" id="SSF48452">
    <property type="entry name" value="TPR-like"/>
    <property type="match status" value="1"/>
</dbReference>
<dbReference type="Proteomes" id="UP001152607">
    <property type="component" value="Unassembled WGS sequence"/>
</dbReference>
<feature type="compositionally biased region" description="Basic and acidic residues" evidence="2">
    <location>
        <begin position="85"/>
        <end position="118"/>
    </location>
</feature>
<comment type="caution">
    <text evidence="3">The sequence shown here is derived from an EMBL/GenBank/DDBJ whole genome shotgun (WGS) entry which is preliminary data.</text>
</comment>
<feature type="repeat" description="TPR" evidence="1">
    <location>
        <begin position="297"/>
        <end position="330"/>
    </location>
</feature>
<proteinExistence type="predicted"/>
<feature type="region of interest" description="Disordered" evidence="2">
    <location>
        <begin position="478"/>
        <end position="575"/>
    </location>
</feature>
<dbReference type="Gene3D" id="1.25.40.10">
    <property type="entry name" value="Tetratricopeptide repeat domain"/>
    <property type="match status" value="1"/>
</dbReference>
<gene>
    <name evidence="3" type="ORF">PDIGIT_LOCUS15450</name>
</gene>